<name>A0A2P7YBY0_9PEZI</name>
<dbReference type="Gene3D" id="3.30.420.10">
    <property type="entry name" value="Ribonuclease H-like superfamily/Ribonuclease H"/>
    <property type="match status" value="1"/>
</dbReference>
<comment type="caution">
    <text evidence="1">The sequence shown here is derived from an EMBL/GenBank/DDBJ whole genome shotgun (WGS) entry which is preliminary data.</text>
</comment>
<dbReference type="EMBL" id="NHZQ01000448">
    <property type="protein sequence ID" value="PSK33479.1"/>
    <property type="molecule type" value="Genomic_DNA"/>
</dbReference>
<dbReference type="STRING" id="40998.A0A2P7YBY0"/>
<reference evidence="1 2" key="1">
    <citation type="submission" date="2017-05" db="EMBL/GenBank/DDBJ databases">
        <title>Draft genome sequence of Elsinoe australis.</title>
        <authorList>
            <person name="Cheng Q."/>
        </authorList>
    </citation>
    <scope>NUCLEOTIDE SEQUENCE [LARGE SCALE GENOMIC DNA]</scope>
    <source>
        <strain evidence="1 2">NL1</strain>
    </source>
</reference>
<protein>
    <recommendedName>
        <fullName evidence="3">3'-5' exonuclease domain-containing protein</fullName>
    </recommendedName>
</protein>
<dbReference type="SUPFAM" id="SSF53098">
    <property type="entry name" value="Ribonuclease H-like"/>
    <property type="match status" value="1"/>
</dbReference>
<dbReference type="PANTHER" id="PTHR43040:SF1">
    <property type="entry name" value="RIBONUCLEASE D"/>
    <property type="match status" value="1"/>
</dbReference>
<evidence type="ECO:0000313" key="2">
    <source>
        <dbReference type="Proteomes" id="UP000243723"/>
    </source>
</evidence>
<keyword evidence="2" id="KW-1185">Reference proteome</keyword>
<gene>
    <name evidence="1" type="ORF">B9Z65_7366</name>
</gene>
<dbReference type="InterPro" id="IPR036397">
    <property type="entry name" value="RNaseH_sf"/>
</dbReference>
<dbReference type="InterPro" id="IPR012337">
    <property type="entry name" value="RNaseH-like_sf"/>
</dbReference>
<accession>A0A2P7YBY0</accession>
<dbReference type="AlphaFoldDB" id="A0A2P7YBY0"/>
<proteinExistence type="predicted"/>
<dbReference type="Proteomes" id="UP000243723">
    <property type="component" value="Unassembled WGS sequence"/>
</dbReference>
<sequence length="218" mass="24808">MDSALVDNLPALKVFLDKAANVQSQPPSLYIDLEGNDLSRNATLSLVTIFVEPHNKVYLIDVTTLRYNAFAAESPKGHTLKSILESPDIIKLMELATRVFSKRCVNGLAKCIERDVTIDSQERSRWAQVKANGRRLFDPARGGSFDVFDKRPMASELQEYCKQDVTFMPHLHRLYRAELSDVWWQRIDDETKARIVLSHSPGYNGTGRHMAFGPRSWQ</sequence>
<dbReference type="GO" id="GO:0003676">
    <property type="term" value="F:nucleic acid binding"/>
    <property type="evidence" value="ECO:0007669"/>
    <property type="project" value="InterPro"/>
</dbReference>
<evidence type="ECO:0008006" key="3">
    <source>
        <dbReference type="Google" id="ProtNLM"/>
    </source>
</evidence>
<organism evidence="1 2">
    <name type="scientific">Elsinoe australis</name>
    <dbReference type="NCBI Taxonomy" id="40998"/>
    <lineage>
        <taxon>Eukaryota</taxon>
        <taxon>Fungi</taxon>
        <taxon>Dikarya</taxon>
        <taxon>Ascomycota</taxon>
        <taxon>Pezizomycotina</taxon>
        <taxon>Dothideomycetes</taxon>
        <taxon>Dothideomycetidae</taxon>
        <taxon>Myriangiales</taxon>
        <taxon>Elsinoaceae</taxon>
        <taxon>Elsinoe</taxon>
    </lineage>
</organism>
<dbReference type="OrthoDB" id="26838at2759"/>
<evidence type="ECO:0000313" key="1">
    <source>
        <dbReference type="EMBL" id="PSK33479.1"/>
    </source>
</evidence>
<dbReference type="PANTHER" id="PTHR43040">
    <property type="entry name" value="RIBONUCLEASE D"/>
    <property type="match status" value="1"/>
</dbReference>